<organism evidence="3 4">
    <name type="scientific">Cohnella rhizosphaerae</name>
    <dbReference type="NCBI Taxonomy" id="1457232"/>
    <lineage>
        <taxon>Bacteria</taxon>
        <taxon>Bacillati</taxon>
        <taxon>Bacillota</taxon>
        <taxon>Bacilli</taxon>
        <taxon>Bacillales</taxon>
        <taxon>Paenibacillaceae</taxon>
        <taxon>Cohnella</taxon>
    </lineage>
</organism>
<keyword evidence="2" id="KW-0812">Transmembrane</keyword>
<feature type="compositionally biased region" description="Low complexity" evidence="1">
    <location>
        <begin position="179"/>
        <end position="196"/>
    </location>
</feature>
<sequence>MPTDDLKRLMEAIPLPDELRERSRAGIAAAALERELPAGRRGRRALAIAAALLALLVLSAGIANHDRVWAALRKTFQFSPGTGIVSEEDSPSERYVLKKPIVLSVGEGKITITGIHSDEEMTYVAMAGEQAPRVESLELVNERGEVFDITSNMGGMDAQRLDRFLLAQRQARSIRRDQAASAAAAREGSRGAPRAGGCRGQLRGAGQDRDG</sequence>
<proteinExistence type="predicted"/>
<gene>
    <name evidence="3" type="ORF">OMP40_07010</name>
</gene>
<keyword evidence="4" id="KW-1185">Reference proteome</keyword>
<feature type="transmembrane region" description="Helical" evidence="2">
    <location>
        <begin position="45"/>
        <end position="63"/>
    </location>
</feature>
<keyword evidence="2" id="KW-1133">Transmembrane helix</keyword>
<dbReference type="AlphaFoldDB" id="A0A9X4KW90"/>
<reference evidence="3" key="1">
    <citation type="submission" date="2022-10" db="EMBL/GenBank/DDBJ databases">
        <title>Comparative genomic analysis of Cohnella hashimotonis sp. nov., isolated from the International Space Station.</title>
        <authorList>
            <person name="Simpson A."/>
            <person name="Venkateswaran K."/>
        </authorList>
    </citation>
    <scope>NUCLEOTIDE SEQUENCE</scope>
    <source>
        <strain evidence="3">DSM 28161</strain>
    </source>
</reference>
<dbReference type="EMBL" id="JAPDIA010000003">
    <property type="protein sequence ID" value="MDG0809152.1"/>
    <property type="molecule type" value="Genomic_DNA"/>
</dbReference>
<name>A0A9X4KW90_9BACL</name>
<evidence type="ECO:0000256" key="2">
    <source>
        <dbReference type="SAM" id="Phobius"/>
    </source>
</evidence>
<evidence type="ECO:0000313" key="3">
    <source>
        <dbReference type="EMBL" id="MDG0809152.1"/>
    </source>
</evidence>
<accession>A0A9X4KW90</accession>
<dbReference type="Proteomes" id="UP001153404">
    <property type="component" value="Unassembled WGS sequence"/>
</dbReference>
<evidence type="ECO:0000313" key="4">
    <source>
        <dbReference type="Proteomes" id="UP001153404"/>
    </source>
</evidence>
<keyword evidence="2" id="KW-0472">Membrane</keyword>
<comment type="caution">
    <text evidence="3">The sequence shown here is derived from an EMBL/GenBank/DDBJ whole genome shotgun (WGS) entry which is preliminary data.</text>
</comment>
<feature type="region of interest" description="Disordered" evidence="1">
    <location>
        <begin position="176"/>
        <end position="211"/>
    </location>
</feature>
<protein>
    <submittedName>
        <fullName evidence="3">Uncharacterized protein</fullName>
    </submittedName>
</protein>
<evidence type="ECO:0000256" key="1">
    <source>
        <dbReference type="SAM" id="MobiDB-lite"/>
    </source>
</evidence>
<dbReference type="RefSeq" id="WP_277530277.1">
    <property type="nucleotide sequence ID" value="NZ_JAPDIA010000003.1"/>
</dbReference>